<dbReference type="Proteomes" id="UP001216390">
    <property type="component" value="Chromosome"/>
</dbReference>
<name>A0AAF0BWX5_9ACTN</name>
<evidence type="ECO:0000256" key="1">
    <source>
        <dbReference type="SAM" id="MobiDB-lite"/>
    </source>
</evidence>
<sequence length="267" mass="26732">MTVAPAPAPAGRPAVPLALLGQQARPVTLAAERALPVVDALAPLLPDGTLPRGVSVGVSGPGATSLALGLVAAASAAGSWTVVVGAPDLGLVAASEAGLDLARTVVVAPPPPERWPTVVAALVEAVELVLVRPSGRVRPTDVRRLGTHLRSRGGVLVRLPGPGSWPEDPDISLRASVPGWRGAVGPDRLDGAGRLRARRLVVEATGRRRAARPRRLELWLPGPDGRPAPVAASARTAAGPQGAGSPGSGDQGAGVAPGPPPGWARAG</sequence>
<feature type="region of interest" description="Disordered" evidence="1">
    <location>
        <begin position="215"/>
        <end position="267"/>
    </location>
</feature>
<gene>
    <name evidence="2" type="ORF">PO878_06285</name>
</gene>
<feature type="compositionally biased region" description="Gly residues" evidence="1">
    <location>
        <begin position="241"/>
        <end position="252"/>
    </location>
</feature>
<feature type="compositionally biased region" description="Low complexity" evidence="1">
    <location>
        <begin position="227"/>
        <end position="240"/>
    </location>
</feature>
<dbReference type="EMBL" id="CP116942">
    <property type="protein sequence ID" value="WCO68335.1"/>
    <property type="molecule type" value="Genomic_DNA"/>
</dbReference>
<keyword evidence="3" id="KW-1185">Reference proteome</keyword>
<accession>A0AAF0BWX5</accession>
<dbReference type="RefSeq" id="WP_272737852.1">
    <property type="nucleotide sequence ID" value="NZ_CP116942.1"/>
</dbReference>
<proteinExistence type="predicted"/>
<evidence type="ECO:0000313" key="2">
    <source>
        <dbReference type="EMBL" id="WCO68335.1"/>
    </source>
</evidence>
<organism evidence="2 3">
    <name type="scientific">Iamia majanohamensis</name>
    <dbReference type="NCBI Taxonomy" id="467976"/>
    <lineage>
        <taxon>Bacteria</taxon>
        <taxon>Bacillati</taxon>
        <taxon>Actinomycetota</taxon>
        <taxon>Acidimicrobiia</taxon>
        <taxon>Acidimicrobiales</taxon>
        <taxon>Iamiaceae</taxon>
        <taxon>Iamia</taxon>
    </lineage>
</organism>
<protein>
    <submittedName>
        <fullName evidence="2">Uncharacterized protein</fullName>
    </submittedName>
</protein>
<dbReference type="AlphaFoldDB" id="A0AAF0BWX5"/>
<dbReference type="KEGG" id="ima:PO878_06285"/>
<evidence type="ECO:0000313" key="3">
    <source>
        <dbReference type="Proteomes" id="UP001216390"/>
    </source>
</evidence>
<reference evidence="2" key="1">
    <citation type="submission" date="2023-01" db="EMBL/GenBank/DDBJ databases">
        <title>The diversity of Class Acidimicrobiia in South China Sea sediment environments and the proposal of Iamia marina sp. nov., a novel species of the genus Iamia.</title>
        <authorList>
            <person name="He Y."/>
            <person name="Tian X."/>
        </authorList>
    </citation>
    <scope>NUCLEOTIDE SEQUENCE</scope>
    <source>
        <strain evidence="2">DSM 19957</strain>
    </source>
</reference>
<feature type="compositionally biased region" description="Pro residues" evidence="1">
    <location>
        <begin position="257"/>
        <end position="267"/>
    </location>
</feature>